<reference evidence="5 6" key="1">
    <citation type="journal article" date="2018" name="Nat. Ecol. Evol.">
        <title>Pezizomycetes genomes reveal the molecular basis of ectomycorrhizal truffle lifestyle.</title>
        <authorList>
            <person name="Murat C."/>
            <person name="Payen T."/>
            <person name="Noel B."/>
            <person name="Kuo A."/>
            <person name="Morin E."/>
            <person name="Chen J."/>
            <person name="Kohler A."/>
            <person name="Krizsan K."/>
            <person name="Balestrini R."/>
            <person name="Da Silva C."/>
            <person name="Montanini B."/>
            <person name="Hainaut M."/>
            <person name="Levati E."/>
            <person name="Barry K.W."/>
            <person name="Belfiori B."/>
            <person name="Cichocki N."/>
            <person name="Clum A."/>
            <person name="Dockter R.B."/>
            <person name="Fauchery L."/>
            <person name="Guy J."/>
            <person name="Iotti M."/>
            <person name="Le Tacon F."/>
            <person name="Lindquist E.A."/>
            <person name="Lipzen A."/>
            <person name="Malagnac F."/>
            <person name="Mello A."/>
            <person name="Molinier V."/>
            <person name="Miyauchi S."/>
            <person name="Poulain J."/>
            <person name="Riccioni C."/>
            <person name="Rubini A."/>
            <person name="Sitrit Y."/>
            <person name="Splivallo R."/>
            <person name="Traeger S."/>
            <person name="Wang M."/>
            <person name="Zifcakova L."/>
            <person name="Wipf D."/>
            <person name="Zambonelli A."/>
            <person name="Paolocci F."/>
            <person name="Nowrousian M."/>
            <person name="Ottonello S."/>
            <person name="Baldrian P."/>
            <person name="Spatafora J.W."/>
            <person name="Henrissat B."/>
            <person name="Nagy L.G."/>
            <person name="Aury J.M."/>
            <person name="Wincker P."/>
            <person name="Grigoriev I.V."/>
            <person name="Bonfante P."/>
            <person name="Martin F.M."/>
        </authorList>
    </citation>
    <scope>NUCLEOTIDE SEQUENCE [LARGE SCALE GENOMIC DNA]</scope>
    <source>
        <strain evidence="5 6">CCBAS932</strain>
    </source>
</reference>
<name>A0A3N4KQ38_9PEZI</name>
<keyword evidence="6" id="KW-1185">Reference proteome</keyword>
<evidence type="ECO:0000313" key="6">
    <source>
        <dbReference type="Proteomes" id="UP000277580"/>
    </source>
</evidence>
<dbReference type="Pfam" id="PF00076">
    <property type="entry name" value="RRM_1"/>
    <property type="match status" value="1"/>
</dbReference>
<sequence length="341" mass="39866">MNNIRAIEALNQRELEAGVPLSASWHTDWSDTAYVFIGGLPYELSEGDIITIFSQFGEPVHVNLVRDKDTGKSKGFAFLKYEDQRSTNLAVDNLGGATILGRIIRVDHTRYKPKEGEVVDENSHANAGTKAKNEDDQVRPVKRRRGDGSSEDESGRRTKAPSREILKEELELQKLIREHDEDDPMKEYLIREKKEEVQKALEKLKMVKKSSKHRHHSGRGSKNEHRHRSHRHRSRSREPSRRHRSRSADRRHSTKAIEETRRPRDNVREAHRDRVGDKDRVRDRDLRRERGDDREGGGIRDGHKERERGQGKDINEEKGRIRHQDRERTEITRKERYGDDR</sequence>
<dbReference type="GO" id="GO:0003723">
    <property type="term" value="F:RNA binding"/>
    <property type="evidence" value="ECO:0007669"/>
    <property type="project" value="UniProtKB-UniRule"/>
</dbReference>
<feature type="compositionally biased region" description="Basic and acidic residues" evidence="3">
    <location>
        <begin position="246"/>
        <end position="341"/>
    </location>
</feature>
<feature type="region of interest" description="Disordered" evidence="3">
    <location>
        <begin position="115"/>
        <end position="165"/>
    </location>
</feature>
<dbReference type="InParanoid" id="A0A3N4KQ38"/>
<dbReference type="CDD" id="cd12411">
    <property type="entry name" value="RRM_ist3_like"/>
    <property type="match status" value="1"/>
</dbReference>
<dbReference type="GO" id="GO:0005686">
    <property type="term" value="C:U2 snRNP"/>
    <property type="evidence" value="ECO:0007669"/>
    <property type="project" value="TreeGrafter"/>
</dbReference>
<evidence type="ECO:0000313" key="5">
    <source>
        <dbReference type="EMBL" id="RPB10481.1"/>
    </source>
</evidence>
<organism evidence="5 6">
    <name type="scientific">Morchella conica CCBAS932</name>
    <dbReference type="NCBI Taxonomy" id="1392247"/>
    <lineage>
        <taxon>Eukaryota</taxon>
        <taxon>Fungi</taxon>
        <taxon>Dikarya</taxon>
        <taxon>Ascomycota</taxon>
        <taxon>Pezizomycotina</taxon>
        <taxon>Pezizomycetes</taxon>
        <taxon>Pezizales</taxon>
        <taxon>Morchellaceae</taxon>
        <taxon>Morchella</taxon>
    </lineage>
</organism>
<protein>
    <recommendedName>
        <fullName evidence="4">RRM domain-containing protein</fullName>
    </recommendedName>
</protein>
<dbReference type="SMART" id="SM00360">
    <property type="entry name" value="RRM"/>
    <property type="match status" value="1"/>
</dbReference>
<feature type="compositionally biased region" description="Basic residues" evidence="3">
    <location>
        <begin position="206"/>
        <end position="245"/>
    </location>
</feature>
<dbReference type="STRING" id="1392247.A0A3N4KQ38"/>
<dbReference type="EMBL" id="ML119143">
    <property type="protein sequence ID" value="RPB10481.1"/>
    <property type="molecule type" value="Genomic_DNA"/>
</dbReference>
<evidence type="ECO:0000256" key="2">
    <source>
        <dbReference type="PROSITE-ProRule" id="PRU00176"/>
    </source>
</evidence>
<evidence type="ECO:0000256" key="1">
    <source>
        <dbReference type="ARBA" id="ARBA00022884"/>
    </source>
</evidence>
<dbReference type="AlphaFoldDB" id="A0A3N4KQ38"/>
<dbReference type="InterPro" id="IPR045844">
    <property type="entry name" value="RRM_Ist3-like"/>
</dbReference>
<feature type="compositionally biased region" description="Basic and acidic residues" evidence="3">
    <location>
        <begin position="153"/>
        <end position="165"/>
    </location>
</feature>
<feature type="domain" description="RRM" evidence="4">
    <location>
        <begin position="33"/>
        <end position="111"/>
    </location>
</feature>
<dbReference type="InterPro" id="IPR051847">
    <property type="entry name" value="RNA_proc/Spliceosome_comp"/>
</dbReference>
<dbReference type="Proteomes" id="UP000277580">
    <property type="component" value="Unassembled WGS sequence"/>
</dbReference>
<dbReference type="InterPro" id="IPR035979">
    <property type="entry name" value="RBD_domain_sf"/>
</dbReference>
<gene>
    <name evidence="5" type="ORF">P167DRAFT_525911</name>
</gene>
<dbReference type="Gene3D" id="3.30.70.330">
    <property type="match status" value="1"/>
</dbReference>
<dbReference type="GO" id="GO:0000398">
    <property type="term" value="P:mRNA splicing, via spliceosome"/>
    <property type="evidence" value="ECO:0007669"/>
    <property type="project" value="InterPro"/>
</dbReference>
<accession>A0A3N4KQ38</accession>
<feature type="region of interest" description="Disordered" evidence="3">
    <location>
        <begin position="205"/>
        <end position="341"/>
    </location>
</feature>
<dbReference type="SUPFAM" id="SSF54928">
    <property type="entry name" value="RNA-binding domain, RBD"/>
    <property type="match status" value="1"/>
</dbReference>
<dbReference type="OrthoDB" id="2573941at2759"/>
<evidence type="ECO:0000256" key="3">
    <source>
        <dbReference type="SAM" id="MobiDB-lite"/>
    </source>
</evidence>
<dbReference type="PANTHER" id="PTHR45880">
    <property type="entry name" value="RNA-BINDING MOTIF PROTEIN, X-LINKED 2"/>
    <property type="match status" value="1"/>
</dbReference>
<dbReference type="InterPro" id="IPR012677">
    <property type="entry name" value="Nucleotide-bd_a/b_plait_sf"/>
</dbReference>
<dbReference type="PROSITE" id="PS50102">
    <property type="entry name" value="RRM"/>
    <property type="match status" value="1"/>
</dbReference>
<dbReference type="PANTHER" id="PTHR45880:SF1">
    <property type="entry name" value="RNA-BINDING MOTIF PROTEIN, X-LINKED 2"/>
    <property type="match status" value="1"/>
</dbReference>
<dbReference type="InterPro" id="IPR000504">
    <property type="entry name" value="RRM_dom"/>
</dbReference>
<dbReference type="GO" id="GO:0071013">
    <property type="term" value="C:catalytic step 2 spliceosome"/>
    <property type="evidence" value="ECO:0007669"/>
    <property type="project" value="TreeGrafter"/>
</dbReference>
<proteinExistence type="predicted"/>
<dbReference type="GO" id="GO:0071011">
    <property type="term" value="C:precatalytic spliceosome"/>
    <property type="evidence" value="ECO:0007669"/>
    <property type="project" value="TreeGrafter"/>
</dbReference>
<evidence type="ECO:0000259" key="4">
    <source>
        <dbReference type="PROSITE" id="PS50102"/>
    </source>
</evidence>
<keyword evidence="1 2" id="KW-0694">RNA-binding</keyword>